<evidence type="ECO:0000256" key="4">
    <source>
        <dbReference type="ARBA" id="ARBA00022968"/>
    </source>
</evidence>
<dbReference type="InterPro" id="IPR029962">
    <property type="entry name" value="TBL"/>
</dbReference>
<feature type="compositionally biased region" description="Basic and acidic residues" evidence="7">
    <location>
        <begin position="193"/>
        <end position="203"/>
    </location>
</feature>
<keyword evidence="12" id="KW-1185">Reference proteome</keyword>
<reference evidence="11" key="1">
    <citation type="submission" date="2023-05" db="EMBL/GenBank/DDBJ databases">
        <title>Nepenthes gracilis genome sequencing.</title>
        <authorList>
            <person name="Fukushima K."/>
        </authorList>
    </citation>
    <scope>NUCLEOTIDE SEQUENCE</scope>
    <source>
        <strain evidence="11">SING2019-196</strain>
    </source>
</reference>
<dbReference type="PANTHER" id="PTHR32285">
    <property type="entry name" value="PROTEIN TRICHOME BIREFRINGENCE-LIKE 9-RELATED"/>
    <property type="match status" value="1"/>
</dbReference>
<feature type="compositionally biased region" description="Polar residues" evidence="7">
    <location>
        <begin position="181"/>
        <end position="192"/>
    </location>
</feature>
<feature type="region of interest" description="Disordered" evidence="7">
    <location>
        <begin position="138"/>
        <end position="203"/>
    </location>
</feature>
<dbReference type="GO" id="GO:0016413">
    <property type="term" value="F:O-acetyltransferase activity"/>
    <property type="evidence" value="ECO:0007669"/>
    <property type="project" value="InterPro"/>
</dbReference>
<dbReference type="GO" id="GO:0016020">
    <property type="term" value="C:membrane"/>
    <property type="evidence" value="ECO:0007669"/>
    <property type="project" value="UniProtKB-SubCell"/>
</dbReference>
<dbReference type="EMBL" id="BSYO01000011">
    <property type="protein sequence ID" value="GMH11516.1"/>
    <property type="molecule type" value="Genomic_DNA"/>
</dbReference>
<evidence type="ECO:0000256" key="6">
    <source>
        <dbReference type="ARBA" id="ARBA00023136"/>
    </source>
</evidence>
<evidence type="ECO:0008006" key="13">
    <source>
        <dbReference type="Google" id="ProtNLM"/>
    </source>
</evidence>
<dbReference type="Pfam" id="PF14416">
    <property type="entry name" value="PMR5N"/>
    <property type="match status" value="1"/>
</dbReference>
<evidence type="ECO:0000256" key="8">
    <source>
        <dbReference type="SAM" id="Phobius"/>
    </source>
</evidence>
<protein>
    <recommendedName>
        <fullName evidence="13">Trichome birefringence-like N-terminal domain-containing protein</fullName>
    </recommendedName>
</protein>
<dbReference type="AlphaFoldDB" id="A0AAD3SJF2"/>
<evidence type="ECO:0000313" key="12">
    <source>
        <dbReference type="Proteomes" id="UP001279734"/>
    </source>
</evidence>
<evidence type="ECO:0000256" key="3">
    <source>
        <dbReference type="ARBA" id="ARBA00022692"/>
    </source>
</evidence>
<gene>
    <name evidence="11" type="ORF">Nepgr_013357</name>
</gene>
<evidence type="ECO:0000256" key="2">
    <source>
        <dbReference type="ARBA" id="ARBA00007727"/>
    </source>
</evidence>
<name>A0AAD3SJF2_NEPGR</name>
<keyword evidence="6 8" id="KW-0472">Membrane</keyword>
<keyword evidence="5 8" id="KW-1133">Transmembrane helix</keyword>
<dbReference type="Pfam" id="PF13839">
    <property type="entry name" value="PC-Esterase"/>
    <property type="match status" value="1"/>
</dbReference>
<accession>A0AAD3SJF2</accession>
<evidence type="ECO:0000259" key="10">
    <source>
        <dbReference type="Pfam" id="PF14416"/>
    </source>
</evidence>
<feature type="compositionally biased region" description="Polar residues" evidence="7">
    <location>
        <begin position="143"/>
        <end position="171"/>
    </location>
</feature>
<feature type="domain" description="Trichome birefringence-like C-terminal" evidence="9">
    <location>
        <begin position="269"/>
        <end position="554"/>
    </location>
</feature>
<dbReference type="Proteomes" id="UP001279734">
    <property type="component" value="Unassembled WGS sequence"/>
</dbReference>
<dbReference type="PANTHER" id="PTHR32285:SF22">
    <property type="entry name" value="PROTEIN TRICHOME BIREFRINGENCE"/>
    <property type="match status" value="1"/>
</dbReference>
<evidence type="ECO:0000256" key="7">
    <source>
        <dbReference type="SAM" id="MobiDB-lite"/>
    </source>
</evidence>
<comment type="similarity">
    <text evidence="2">Belongs to the PC-esterase family. TBL subfamily.</text>
</comment>
<organism evidence="11 12">
    <name type="scientific">Nepenthes gracilis</name>
    <name type="common">Slender pitcher plant</name>
    <dbReference type="NCBI Taxonomy" id="150966"/>
    <lineage>
        <taxon>Eukaryota</taxon>
        <taxon>Viridiplantae</taxon>
        <taxon>Streptophyta</taxon>
        <taxon>Embryophyta</taxon>
        <taxon>Tracheophyta</taxon>
        <taxon>Spermatophyta</taxon>
        <taxon>Magnoliopsida</taxon>
        <taxon>eudicotyledons</taxon>
        <taxon>Gunneridae</taxon>
        <taxon>Pentapetalae</taxon>
        <taxon>Caryophyllales</taxon>
        <taxon>Nepenthaceae</taxon>
        <taxon>Nepenthes</taxon>
    </lineage>
</organism>
<feature type="domain" description="Trichome birefringence-like N-terminal" evidence="10">
    <location>
        <begin position="216"/>
        <end position="268"/>
    </location>
</feature>
<comment type="subcellular location">
    <subcellularLocation>
        <location evidence="1">Membrane</location>
        <topology evidence="1">Single-pass membrane protein</topology>
    </subcellularLocation>
</comment>
<feature type="transmembrane region" description="Helical" evidence="8">
    <location>
        <begin position="21"/>
        <end position="41"/>
    </location>
</feature>
<comment type="caution">
    <text evidence="11">The sequence shown here is derived from an EMBL/GenBank/DDBJ whole genome shotgun (WGS) entry which is preliminary data.</text>
</comment>
<sequence>MAGALTPKAINLLPLQPRKTMAFTYGFMLTFIVCTVFIMFYSPGAILHLKTSSFFSNRSHFSSSLSQFFLNISNTCITPTSQDSTALRFSSARRVGPRNTSSFSAHSSSNNIKHRPHSITTVSNLTQIVSPLMSDASEKMKGSLNNESSVHKTQTSPRQANTRSQNWQWSKDTSHGDANETRNSTSPLSANITRKDTEGKMERENEENHLYESMLNCNIFDGKWVRDDSFPLYAPGSCPHIDEPFNCFLNGRPDRGYESYRWLPHHCNIPRLDGKHMLNLLRGKRLVFVGDSLNRNMWESLVCILRNSVDNKSRVFEASGRQEFRTEGSYSFIFEDYNCSVEFFRSPFLVQEWEIPDTNGSKKETLRLDLVERSSDRYKDADILIFNTGHWWTHDKTSKGRNYYQEGSHVYSELDVTEAFRRAITTWSRWVDAHVTPMKTQVFFRGYSSSHFGGGEWNTGGRCDKETEPFKSEKHLLNYPPKMQVLEHVIKWMKTPVFYLNITRMTNYRKDGHPSIYRAQHLSEEERQSPLSFQDCSHWCLPGVPDTWNELVYAQVLINQYSKQKQKRAPLRTTQEGLCSYIRRMPELFMLLVTSCQWLN</sequence>
<proteinExistence type="inferred from homology"/>
<evidence type="ECO:0000256" key="1">
    <source>
        <dbReference type="ARBA" id="ARBA00004167"/>
    </source>
</evidence>
<feature type="region of interest" description="Disordered" evidence="7">
    <location>
        <begin position="97"/>
        <end position="117"/>
    </location>
</feature>
<evidence type="ECO:0000313" key="11">
    <source>
        <dbReference type="EMBL" id="GMH11516.1"/>
    </source>
</evidence>
<keyword evidence="3 8" id="KW-0812">Transmembrane</keyword>
<dbReference type="GO" id="GO:0005794">
    <property type="term" value="C:Golgi apparatus"/>
    <property type="evidence" value="ECO:0007669"/>
    <property type="project" value="TreeGrafter"/>
</dbReference>
<evidence type="ECO:0000256" key="5">
    <source>
        <dbReference type="ARBA" id="ARBA00022989"/>
    </source>
</evidence>
<keyword evidence="4" id="KW-0735">Signal-anchor</keyword>
<dbReference type="InterPro" id="IPR026057">
    <property type="entry name" value="TBL_C"/>
</dbReference>
<evidence type="ECO:0000259" key="9">
    <source>
        <dbReference type="Pfam" id="PF13839"/>
    </source>
</evidence>
<dbReference type="InterPro" id="IPR025846">
    <property type="entry name" value="TBL_N"/>
</dbReference>